<dbReference type="AlphaFoldDB" id="A0A6L2KQ44"/>
<dbReference type="InterPro" id="IPR012337">
    <property type="entry name" value="RNaseH-like_sf"/>
</dbReference>
<dbReference type="Gene3D" id="3.30.930.10">
    <property type="entry name" value="Bira Bifunctional Protein, Domain 2"/>
    <property type="match status" value="1"/>
</dbReference>
<dbReference type="PANTHER" id="PTHR35046">
    <property type="entry name" value="ZINC KNUCKLE (CCHC-TYPE) FAMILY PROTEIN"/>
    <property type="match status" value="1"/>
</dbReference>
<dbReference type="Pfam" id="PF24626">
    <property type="entry name" value="SH3_Tf2-1"/>
    <property type="match status" value="1"/>
</dbReference>
<dbReference type="GO" id="GO:0003676">
    <property type="term" value="F:nucleic acid binding"/>
    <property type="evidence" value="ECO:0007669"/>
    <property type="project" value="InterPro"/>
</dbReference>
<dbReference type="PANTHER" id="PTHR35046:SF26">
    <property type="entry name" value="RNA-DIRECTED DNA POLYMERASE"/>
    <property type="match status" value="1"/>
</dbReference>
<dbReference type="GO" id="GO:0015074">
    <property type="term" value="P:DNA integration"/>
    <property type="evidence" value="ECO:0007669"/>
    <property type="project" value="InterPro"/>
</dbReference>
<dbReference type="InterPro" id="IPR036397">
    <property type="entry name" value="RNaseH_sf"/>
</dbReference>
<dbReference type="SUPFAM" id="SSF53098">
    <property type="entry name" value="Ribonuclease H-like"/>
    <property type="match status" value="1"/>
</dbReference>
<organism evidence="2">
    <name type="scientific">Tanacetum cinerariifolium</name>
    <name type="common">Dalmatian daisy</name>
    <name type="synonym">Chrysanthemum cinerariifolium</name>
    <dbReference type="NCBI Taxonomy" id="118510"/>
    <lineage>
        <taxon>Eukaryota</taxon>
        <taxon>Viridiplantae</taxon>
        <taxon>Streptophyta</taxon>
        <taxon>Embryophyta</taxon>
        <taxon>Tracheophyta</taxon>
        <taxon>Spermatophyta</taxon>
        <taxon>Magnoliopsida</taxon>
        <taxon>eudicotyledons</taxon>
        <taxon>Gunneridae</taxon>
        <taxon>Pentapetalae</taxon>
        <taxon>asterids</taxon>
        <taxon>campanulids</taxon>
        <taxon>Asterales</taxon>
        <taxon>Asteraceae</taxon>
        <taxon>Asteroideae</taxon>
        <taxon>Anthemideae</taxon>
        <taxon>Anthemidinae</taxon>
        <taxon>Tanacetum</taxon>
    </lineage>
</organism>
<protein>
    <recommendedName>
        <fullName evidence="1">Integrase catalytic domain-containing protein</fullName>
    </recommendedName>
</protein>
<dbReference type="InterPro" id="IPR001584">
    <property type="entry name" value="Integrase_cat-core"/>
</dbReference>
<reference evidence="2" key="1">
    <citation type="journal article" date="2019" name="Sci. Rep.">
        <title>Draft genome of Tanacetum cinerariifolium, the natural source of mosquito coil.</title>
        <authorList>
            <person name="Yamashiro T."/>
            <person name="Shiraishi A."/>
            <person name="Satake H."/>
            <person name="Nakayama K."/>
        </authorList>
    </citation>
    <scope>NUCLEOTIDE SEQUENCE</scope>
</reference>
<feature type="domain" description="Integrase catalytic" evidence="1">
    <location>
        <begin position="354"/>
        <end position="536"/>
    </location>
</feature>
<proteinExistence type="predicted"/>
<accession>A0A6L2KQ44</accession>
<comment type="caution">
    <text evidence="2">The sequence shown here is derived from an EMBL/GenBank/DDBJ whole genome shotgun (WGS) entry which is preliminary data.</text>
</comment>
<dbReference type="PROSITE" id="PS50994">
    <property type="entry name" value="INTEGRASE"/>
    <property type="match status" value="1"/>
</dbReference>
<dbReference type="Gene3D" id="3.30.420.10">
    <property type="entry name" value="Ribonuclease H-like superfamily/Ribonuclease H"/>
    <property type="match status" value="1"/>
</dbReference>
<dbReference type="InterPro" id="IPR056924">
    <property type="entry name" value="SH3_Tf2-1"/>
</dbReference>
<dbReference type="EMBL" id="BKCJ010002898">
    <property type="protein sequence ID" value="GEU51651.1"/>
    <property type="molecule type" value="Genomic_DNA"/>
</dbReference>
<evidence type="ECO:0000313" key="2">
    <source>
        <dbReference type="EMBL" id="GEU51651.1"/>
    </source>
</evidence>
<dbReference type="CDD" id="cd09272">
    <property type="entry name" value="RNase_HI_RT_Ty1"/>
    <property type="match status" value="1"/>
</dbReference>
<sequence>MGYTSPISPNCTDANGHRFISGLRIEGVEAVMVCLARTWLGLLVEEEGKSGSVASRHKMVLYVSSNLLEFYQGSMGLLLKLEILYIPNNAFIFLPDSIFTAVQLPQRFNLTYIAEDESKRERPIMIHRAILGSLNGCLPSFWNITRESGHFGLALIKPLFAPSPKSFKFTDKSIDVQAHTIWGMSCPSRLTNGNDITLSAYIEKILKRYCMENSKRGSIPMQEKLKLSKSQGASTPAEMKRMQNVPYASANPGDIHWTTVKNILKYLMNIKDMFLVYGGDLKRELRVSCYTDAGYLADADDLKSQTRYVFVLNGGAVDWKSAKQSIFATSSAETEYIAAFDASKEAVWVRKFISGLKGVWENVSMDFITGLQFSKGFTTILVAVDRFSKYAHFGALPTNFNGHKVAELFMEIMVKHHRIPKTIGSDRDSIFGSNFWKELFRLSGTQLNQSTAYHPQSDGQTEVVKRGLEQYLRAMVLPLSLIPYPLGASKVAAVDELLMERNEVTRPLKQNFGCQIANGGEGKSFYGPYEIVERIGKVAYHLALPITSKIHPVFHVSILKLFTGTSSKMNGKYERQVLVQWAGWSPEEAT</sequence>
<dbReference type="InterPro" id="IPR045864">
    <property type="entry name" value="aa-tRNA-synth_II/BPL/LPL"/>
</dbReference>
<name>A0A6L2KQ44_TANCI</name>
<gene>
    <name evidence="2" type="ORF">Tci_023629</name>
</gene>
<evidence type="ECO:0000259" key="1">
    <source>
        <dbReference type="PROSITE" id="PS50994"/>
    </source>
</evidence>